<dbReference type="Gene3D" id="1.10.472.80">
    <property type="entry name" value="Ypt/Rab-GAP domain of gyp1p, domain 3"/>
    <property type="match status" value="1"/>
</dbReference>
<dbReference type="Pfam" id="PF00566">
    <property type="entry name" value="RabGAP-TBC"/>
    <property type="match status" value="2"/>
</dbReference>
<dbReference type="SMART" id="SM00164">
    <property type="entry name" value="TBC"/>
    <property type="match status" value="1"/>
</dbReference>
<keyword evidence="4" id="KW-1185">Reference proteome</keyword>
<feature type="domain" description="Rab-GAP TBC" evidence="2">
    <location>
        <begin position="43"/>
        <end position="312"/>
    </location>
</feature>
<evidence type="ECO:0000313" key="4">
    <source>
        <dbReference type="Proteomes" id="UP000823046"/>
    </source>
</evidence>
<organism evidence="3 4">
    <name type="scientific">Cardiosporidium cionae</name>
    <dbReference type="NCBI Taxonomy" id="476202"/>
    <lineage>
        <taxon>Eukaryota</taxon>
        <taxon>Sar</taxon>
        <taxon>Alveolata</taxon>
        <taxon>Apicomplexa</taxon>
        <taxon>Aconoidasida</taxon>
        <taxon>Nephromycida</taxon>
        <taxon>Cardiosporidium</taxon>
    </lineage>
</organism>
<dbReference type="SUPFAM" id="SSF47923">
    <property type="entry name" value="Ypt/Rab-GAP domain of gyp1p"/>
    <property type="match status" value="2"/>
</dbReference>
<dbReference type="InterPro" id="IPR000195">
    <property type="entry name" value="Rab-GAP-TBC_dom"/>
</dbReference>
<dbReference type="Proteomes" id="UP000823046">
    <property type="component" value="Unassembled WGS sequence"/>
</dbReference>
<evidence type="ECO:0000259" key="2">
    <source>
        <dbReference type="PROSITE" id="PS50086"/>
    </source>
</evidence>
<dbReference type="EMBL" id="JADAQX010000239">
    <property type="protein sequence ID" value="KAF8821079.1"/>
    <property type="molecule type" value="Genomic_DNA"/>
</dbReference>
<dbReference type="PROSITE" id="PS50086">
    <property type="entry name" value="TBC_RABGAP"/>
    <property type="match status" value="1"/>
</dbReference>
<dbReference type="PANTHER" id="PTHR22957:SF337">
    <property type="entry name" value="TBC1 DOMAIN FAMILY MEMBER 5"/>
    <property type="match status" value="1"/>
</dbReference>
<sequence>MEPSPVEEKSPFHGVTDDDFMDCFYPPIDTREIAKHALRGEGHSIKRFRRLFWFHFVGAISGNDPVYWLDVIKSHRWTYMQLRDKQQMTLDGLQSLDPQITHPLSDSIKNPWNTIHENEELQNEIWKDVVRTTQAILLRSLYIWSKQNPKISYKQGMNELLGMFVLICYRDRYIGRKADSVCGNLCSVDDIEADAYTLFARLMDLGMKDMFITPDASKDLAKLRNDPLDLASANPTLYFEGSQLAVSSPILRLSFHIFNEVLQHVEPQLYQHLRSLNLEPQLYLLRWIRLLFSREFHLDDSISIWDALLADLYDRTHQNSTLNQSRKGLNLDLVKYFPLVVYFSIAMMKFIKLDLLKSDFGGCLSRLLNFPPVESVTALIQLALKVRSDTSNQGTASSPRSMDSSSCIPLKVNTSLPATAGTRSNMLSLKAKHSHCFNDSDNPKSHHSISLEDGQLLSGKALGIHITHMEEFVLSTLELENSNTVKDELELLLHDLSIFKRILAGDLPYDSQLFVISPLQEETKH</sequence>
<gene>
    <name evidence="3" type="ORF">IE077_002478</name>
</gene>
<dbReference type="Gene3D" id="1.10.8.270">
    <property type="entry name" value="putative rabgap domain of human tbc1 domain family member 14 like domains"/>
    <property type="match status" value="1"/>
</dbReference>
<evidence type="ECO:0000256" key="1">
    <source>
        <dbReference type="ARBA" id="ARBA00022468"/>
    </source>
</evidence>
<comment type="caution">
    <text evidence="3">The sequence shown here is derived from an EMBL/GenBank/DDBJ whole genome shotgun (WGS) entry which is preliminary data.</text>
</comment>
<dbReference type="PANTHER" id="PTHR22957">
    <property type="entry name" value="TBC1 DOMAIN FAMILY MEMBER GTPASE-ACTIVATING PROTEIN"/>
    <property type="match status" value="1"/>
</dbReference>
<evidence type="ECO:0000313" key="3">
    <source>
        <dbReference type="EMBL" id="KAF8821079.1"/>
    </source>
</evidence>
<accession>A0ABQ7JAS4</accession>
<keyword evidence="1" id="KW-0343">GTPase activation</keyword>
<reference evidence="3 4" key="1">
    <citation type="journal article" date="2020" name="bioRxiv">
        <title>Metabolic contributions of an alphaproteobacterial endosymbiont in the apicomplexan Cardiosporidium cionae.</title>
        <authorList>
            <person name="Hunter E.S."/>
            <person name="Paight C.J."/>
            <person name="Lane C.E."/>
        </authorList>
    </citation>
    <scope>NUCLEOTIDE SEQUENCE [LARGE SCALE GENOMIC DNA]</scope>
    <source>
        <strain evidence="3">ESH_2018</strain>
    </source>
</reference>
<name>A0ABQ7JAS4_9APIC</name>
<dbReference type="InterPro" id="IPR035969">
    <property type="entry name" value="Rab-GAP_TBC_sf"/>
</dbReference>
<proteinExistence type="predicted"/>
<protein>
    <submittedName>
        <fullName evidence="3">TBC domain-containing protein</fullName>
    </submittedName>
</protein>